<comment type="catalytic activity">
    <reaction evidence="11">
        <text>1-octadecanoyl-2-(5Z,8Z,11Z,14Z-eicosatetraenoyl)-sn-glycerol + H2O = 2-(5Z,8Z,11Z,14Z-eicosatetraenoyl)-glycerol + octadecanoate + H(+)</text>
        <dbReference type="Rhea" id="RHEA:38507"/>
        <dbReference type="ChEBI" id="CHEBI:15377"/>
        <dbReference type="ChEBI" id="CHEBI:15378"/>
        <dbReference type="ChEBI" id="CHEBI:25629"/>
        <dbReference type="ChEBI" id="CHEBI:52392"/>
        <dbReference type="ChEBI" id="CHEBI:75728"/>
    </reaction>
</comment>
<evidence type="ECO:0000256" key="7">
    <source>
        <dbReference type="ARBA" id="ARBA00044064"/>
    </source>
</evidence>
<evidence type="ECO:0000313" key="14">
    <source>
        <dbReference type="Proteomes" id="UP000324832"/>
    </source>
</evidence>
<dbReference type="Proteomes" id="UP000324832">
    <property type="component" value="Unassembled WGS sequence"/>
</dbReference>
<dbReference type="Pfam" id="PF00561">
    <property type="entry name" value="Abhydrolase_1"/>
    <property type="match status" value="1"/>
</dbReference>
<evidence type="ECO:0000256" key="8">
    <source>
        <dbReference type="ARBA" id="ARBA00048283"/>
    </source>
</evidence>
<evidence type="ECO:0000259" key="12">
    <source>
        <dbReference type="Pfam" id="PF00561"/>
    </source>
</evidence>
<comment type="catalytic activity">
    <reaction evidence="10">
        <text>1-octadecanoyl-2-(9Z-octadecenoyl)-sn-glycerol + H2O = 2-(9Z-octadecenoyl)-glycerol + octadecanoate + H(+)</text>
        <dbReference type="Rhea" id="RHEA:77103"/>
        <dbReference type="ChEBI" id="CHEBI:15377"/>
        <dbReference type="ChEBI" id="CHEBI:15378"/>
        <dbReference type="ChEBI" id="CHEBI:25629"/>
        <dbReference type="ChEBI" id="CHEBI:73990"/>
        <dbReference type="ChEBI" id="CHEBI:75468"/>
    </reaction>
</comment>
<reference evidence="13 14" key="1">
    <citation type="submission" date="2017-07" db="EMBL/GenBank/DDBJ databases">
        <authorList>
            <person name="Talla V."/>
            <person name="Backstrom N."/>
        </authorList>
    </citation>
    <scope>NUCLEOTIDE SEQUENCE [LARGE SCALE GENOMIC DNA]</scope>
</reference>
<dbReference type="GO" id="GO:0005739">
    <property type="term" value="C:mitochondrion"/>
    <property type="evidence" value="ECO:0007669"/>
    <property type="project" value="TreeGrafter"/>
</dbReference>
<evidence type="ECO:0000256" key="2">
    <source>
        <dbReference type="ARBA" id="ARBA00022801"/>
    </source>
</evidence>
<sequence length="551" mass="61501">MKFEWRIVATVLRMPFTNSRRSAVHLSYKVFGETDVDPDEPPIFLFHGLLGCKKHWDASAKTMVNVIYNDMAEDILLLFDKLSVKKASVVGHGMGGRAIMYLSLLAPDRISGLLVVDISPVSSCIHFTEHMLKVMMAMAEFSFKKQSKVDEAKHEVMRKLKNVVSDELIMDAVLSNVIKKKEGTIGWRCNVEVMIKDYRYIATFPKYRNKKFFGPTLFLGGQLSEYIPPDDLTGIRELYPRAVISYIPQSGHILYLEDPKTFLEISIAFLKTIRSITAVDLAYKVHGKGSFNNDTPVIVIHGLLGMKKNWESVSKNINESINRSVVAVDVRNHGHSPHTATHTYPELAADISKLMEKLSIKRADIIGHSMGGRTGMALALTEQSKVNRLVVVDISPVSTAGVLNNFFPKLIDVMISIDFQDVENISQARSKAKAGLVASGIVEADTSGFLLMNVGFKPDNTIGWLCNLQVLKDYFTDIANFPKDLLTKKFDRPTLFVGGGESNYIPHEDLPGIRNLFPNVQVKYVANVGHNVHAEDPKSFLNIVIPFLSKS</sequence>
<evidence type="ECO:0000256" key="6">
    <source>
        <dbReference type="ARBA" id="ARBA00043742"/>
    </source>
</evidence>
<comment type="catalytic activity">
    <reaction evidence="9">
        <text>1,2-didecanoylglycerol + H2O = decanoylglycerol + decanoate + H(+)</text>
        <dbReference type="Rhea" id="RHEA:48596"/>
        <dbReference type="ChEBI" id="CHEBI:11152"/>
        <dbReference type="ChEBI" id="CHEBI:15377"/>
        <dbReference type="ChEBI" id="CHEBI:15378"/>
        <dbReference type="ChEBI" id="CHEBI:27689"/>
        <dbReference type="ChEBI" id="CHEBI:90605"/>
    </reaction>
</comment>
<evidence type="ECO:0000313" key="13">
    <source>
        <dbReference type="EMBL" id="VVC92599.1"/>
    </source>
</evidence>
<evidence type="ECO:0000256" key="10">
    <source>
        <dbReference type="ARBA" id="ARBA00048513"/>
    </source>
</evidence>
<comment type="catalytic activity">
    <reaction evidence="6">
        <text>a 1,3-diacyl-sn-glycerol + H2O = a 1-acyl-sn-glycerol + a fatty acid + H(+)</text>
        <dbReference type="Rhea" id="RHEA:38503"/>
        <dbReference type="ChEBI" id="CHEBI:15377"/>
        <dbReference type="ChEBI" id="CHEBI:15378"/>
        <dbReference type="ChEBI" id="CHEBI:28868"/>
        <dbReference type="ChEBI" id="CHEBI:64683"/>
        <dbReference type="ChEBI" id="CHEBI:77272"/>
    </reaction>
</comment>
<dbReference type="PANTHER" id="PTHR46118">
    <property type="entry name" value="PROTEIN ABHD11"/>
    <property type="match status" value="1"/>
</dbReference>
<dbReference type="EMBL" id="FZQP02001338">
    <property type="protein sequence ID" value="VVC92599.1"/>
    <property type="molecule type" value="Genomic_DNA"/>
</dbReference>
<dbReference type="InterPro" id="IPR000073">
    <property type="entry name" value="AB_hydrolase_1"/>
</dbReference>
<comment type="catalytic activity">
    <reaction evidence="5">
        <text>a 1,2-diacyl-sn-glycerol + H2O = a 2-acylglycerol + a fatty acid + H(+)</text>
        <dbReference type="Rhea" id="RHEA:33275"/>
        <dbReference type="ChEBI" id="CHEBI:15377"/>
        <dbReference type="ChEBI" id="CHEBI:15378"/>
        <dbReference type="ChEBI" id="CHEBI:17389"/>
        <dbReference type="ChEBI" id="CHEBI:17815"/>
        <dbReference type="ChEBI" id="CHEBI:28868"/>
        <dbReference type="EC" id="3.1.1.116"/>
    </reaction>
</comment>
<comment type="similarity">
    <text evidence="1">Belongs to the AB hydrolase superfamily.</text>
</comment>
<keyword evidence="14" id="KW-1185">Reference proteome</keyword>
<name>A0A5E4Q5N5_9NEOP</name>
<dbReference type="EC" id="3.1.1.116" evidence="3"/>
<proteinExistence type="inferred from homology"/>
<evidence type="ECO:0000256" key="9">
    <source>
        <dbReference type="ARBA" id="ARBA00048504"/>
    </source>
</evidence>
<dbReference type="InterPro" id="IPR029058">
    <property type="entry name" value="AB_hydrolase_fold"/>
</dbReference>
<dbReference type="Gene3D" id="3.40.50.1820">
    <property type="entry name" value="alpha/beta hydrolase"/>
    <property type="match status" value="2"/>
</dbReference>
<evidence type="ECO:0000256" key="1">
    <source>
        <dbReference type="ARBA" id="ARBA00008645"/>
    </source>
</evidence>
<dbReference type="GO" id="GO:0052689">
    <property type="term" value="F:carboxylic ester hydrolase activity"/>
    <property type="evidence" value="ECO:0007669"/>
    <property type="project" value="TreeGrafter"/>
</dbReference>
<protein>
    <recommendedName>
        <fullName evidence="7">sn-1-specific diacylglycerol lipase ABHD11</fullName>
        <ecNumber evidence="3">3.1.1.116</ecNumber>
    </recommendedName>
    <alternativeName>
        <fullName evidence="4">Alpha/beta hydrolase domain-containing protein 11</fullName>
    </alternativeName>
</protein>
<keyword evidence="2" id="KW-0378">Hydrolase</keyword>
<comment type="catalytic activity">
    <reaction evidence="8">
        <text>1-octadecanoyl-2-(4Z,7Z,10Z,13Z,16Z,19Z-docosahexaenoyl)-sn-glycerol + H2O = 2-(4Z,7Z,10Z,13Z,16Z,19Z-docosahexaenoyl)-glycerol + octadecanoate + H(+)</text>
        <dbReference type="Rhea" id="RHEA:77107"/>
        <dbReference type="ChEBI" id="CHEBI:15377"/>
        <dbReference type="ChEBI" id="CHEBI:15378"/>
        <dbReference type="ChEBI" id="CHEBI:25629"/>
        <dbReference type="ChEBI" id="CHEBI:77129"/>
        <dbReference type="ChEBI" id="CHEBI:186738"/>
    </reaction>
</comment>
<dbReference type="AlphaFoldDB" id="A0A5E4Q5N5"/>
<evidence type="ECO:0000256" key="5">
    <source>
        <dbReference type="ARBA" id="ARBA00043667"/>
    </source>
</evidence>
<feature type="domain" description="AB hydrolase-1" evidence="12">
    <location>
        <begin position="296"/>
        <end position="537"/>
    </location>
</feature>
<dbReference type="SUPFAM" id="SSF53474">
    <property type="entry name" value="alpha/beta-Hydrolases"/>
    <property type="match status" value="2"/>
</dbReference>
<dbReference type="PRINTS" id="PR00111">
    <property type="entry name" value="ABHYDROLASE"/>
</dbReference>
<evidence type="ECO:0000256" key="4">
    <source>
        <dbReference type="ARBA" id="ARBA00042703"/>
    </source>
</evidence>
<accession>A0A5E4Q5N5</accession>
<evidence type="ECO:0000256" key="11">
    <source>
        <dbReference type="ARBA" id="ARBA00048919"/>
    </source>
</evidence>
<gene>
    <name evidence="13" type="ORF">LSINAPIS_LOCUS5005</name>
</gene>
<evidence type="ECO:0000256" key="3">
    <source>
        <dbReference type="ARBA" id="ARBA00026104"/>
    </source>
</evidence>
<dbReference type="PANTHER" id="PTHR46118:SF4">
    <property type="entry name" value="PROTEIN ABHD11"/>
    <property type="match status" value="1"/>
</dbReference>
<organism evidence="13 14">
    <name type="scientific">Leptidea sinapis</name>
    <dbReference type="NCBI Taxonomy" id="189913"/>
    <lineage>
        <taxon>Eukaryota</taxon>
        <taxon>Metazoa</taxon>
        <taxon>Ecdysozoa</taxon>
        <taxon>Arthropoda</taxon>
        <taxon>Hexapoda</taxon>
        <taxon>Insecta</taxon>
        <taxon>Pterygota</taxon>
        <taxon>Neoptera</taxon>
        <taxon>Endopterygota</taxon>
        <taxon>Lepidoptera</taxon>
        <taxon>Glossata</taxon>
        <taxon>Ditrysia</taxon>
        <taxon>Papilionoidea</taxon>
        <taxon>Pieridae</taxon>
        <taxon>Dismorphiinae</taxon>
        <taxon>Leptidea</taxon>
    </lineage>
</organism>